<evidence type="ECO:0000256" key="3">
    <source>
        <dbReference type="ARBA" id="ARBA00023136"/>
    </source>
</evidence>
<protein>
    <submittedName>
        <fullName evidence="7">Stage V sporulation protein D</fullName>
    </submittedName>
</protein>
<dbReference type="PANTHER" id="PTHR30627">
    <property type="entry name" value="PEPTIDOGLYCAN D,D-TRANSPEPTIDASE"/>
    <property type="match status" value="1"/>
</dbReference>
<dbReference type="EMBL" id="CP025746">
    <property type="protein sequence ID" value="QAA30799.1"/>
    <property type="molecule type" value="Genomic_DNA"/>
</dbReference>
<keyword evidence="3 4" id="KW-0472">Membrane</keyword>
<dbReference type="AlphaFoldDB" id="A0A410DP01"/>
<keyword evidence="4" id="KW-1133">Transmembrane helix</keyword>
<dbReference type="InterPro" id="IPR005311">
    <property type="entry name" value="PBP_dimer"/>
</dbReference>
<keyword evidence="4" id="KW-0812">Transmembrane</keyword>
<dbReference type="GO" id="GO:0071555">
    <property type="term" value="P:cell wall organization"/>
    <property type="evidence" value="ECO:0007669"/>
    <property type="project" value="TreeGrafter"/>
</dbReference>
<dbReference type="SUPFAM" id="SSF56519">
    <property type="entry name" value="Penicillin binding protein dimerisation domain"/>
    <property type="match status" value="1"/>
</dbReference>
<evidence type="ECO:0000256" key="1">
    <source>
        <dbReference type="ARBA" id="ARBA00004370"/>
    </source>
</evidence>
<dbReference type="InterPro" id="IPR012338">
    <property type="entry name" value="Beta-lactam/transpept-like"/>
</dbReference>
<reference evidence="7 8" key="1">
    <citation type="submission" date="2018-01" db="EMBL/GenBank/DDBJ databases">
        <title>Genome Sequencing and Assembly of Anaerobacter polyendosporus strain CT4.</title>
        <authorList>
            <person name="Tachaapaikoon C."/>
            <person name="Sutheeworapong S."/>
            <person name="Jenjaroenpun P."/>
            <person name="Wongsurawat T."/>
            <person name="Nookeaw I."/>
            <person name="Cheawchanlertfa P."/>
            <person name="Kosugi A."/>
            <person name="Cheevadhanarak S."/>
            <person name="Ratanakhanokchai K."/>
        </authorList>
    </citation>
    <scope>NUCLEOTIDE SEQUENCE [LARGE SCALE GENOMIC DNA]</scope>
    <source>
        <strain evidence="7 8">CT4</strain>
    </source>
</reference>
<dbReference type="GO" id="GO:0005886">
    <property type="term" value="C:plasma membrane"/>
    <property type="evidence" value="ECO:0007669"/>
    <property type="project" value="TreeGrafter"/>
</dbReference>
<evidence type="ECO:0000256" key="2">
    <source>
        <dbReference type="ARBA" id="ARBA00007171"/>
    </source>
</evidence>
<keyword evidence="8" id="KW-1185">Reference proteome</keyword>
<sequence>MMKQKNTINNTRRSFVVIGIITFMFFVLFFRLGYLMIVKKSFLVAKAESQTSYQQTIAPKRGSILDTNGDLLATSGDVYKVSLDLEEVHNYALIKGGKDTERIKETLDDISSNFAQILGKDKDEVRKFLEQTNKEGAYLRGIPLARKVEKDKIDKIKKLRDSKKYNFVLIENDTNRYYPNNNFLAQVLGGVDLDGKGVFGLEQYYNKDLTGVPGISITEVDRKSQKLPYSDQVFTQAINGKDLTTTIDSRIQYVAEKIAEKAMVDKKPKSVRIIVTNPKTGEILAMVNKPDFNPNEPNKGVTDSKQFAQITRNGVVSDAFEPGSTFKIVTMSAALEEGKTFRDDQFFDPGYAIVDGHRIDCWKHDGHGAENLVDLLKNSCNPGFIELGRRVGKEKMNEYISKFGFGKTTGIDFPGETTGIVKSTEKVSNMDLATISFGQTDAASMVQLIGAINAILNNGVYTTPHFLKNLSEVDANGNRKIVSTYEEKNSRQVISQKTANTMAGFLEETVSKGSGKLAYLDGYGVAGKTGTAEKANIGGKGYDPKNVVASFIGGAPYNDPKISLLIAIDSPEGVEHMGGEVAAPLAHDLFQQIFNAIGFDPSKK</sequence>
<dbReference type="InterPro" id="IPR050515">
    <property type="entry name" value="Beta-lactam/transpept"/>
</dbReference>
<organism evidence="7 8">
    <name type="scientific">Clostridium manihotivorum</name>
    <dbReference type="NCBI Taxonomy" id="2320868"/>
    <lineage>
        <taxon>Bacteria</taxon>
        <taxon>Bacillati</taxon>
        <taxon>Bacillota</taxon>
        <taxon>Clostridia</taxon>
        <taxon>Eubacteriales</taxon>
        <taxon>Clostridiaceae</taxon>
        <taxon>Clostridium</taxon>
    </lineage>
</organism>
<dbReference type="Gene3D" id="3.40.710.10">
    <property type="entry name" value="DD-peptidase/beta-lactamase superfamily"/>
    <property type="match status" value="1"/>
</dbReference>
<feature type="domain" description="Penicillin-binding protein dimerisation" evidence="6">
    <location>
        <begin position="57"/>
        <end position="224"/>
    </location>
</feature>
<evidence type="ECO:0000313" key="7">
    <source>
        <dbReference type="EMBL" id="QAA30799.1"/>
    </source>
</evidence>
<dbReference type="Pfam" id="PF03717">
    <property type="entry name" value="PBP_dimer"/>
    <property type="match status" value="1"/>
</dbReference>
<gene>
    <name evidence="7" type="ORF">C1I91_03520</name>
</gene>
<evidence type="ECO:0000259" key="5">
    <source>
        <dbReference type="Pfam" id="PF00905"/>
    </source>
</evidence>
<comment type="subcellular location">
    <subcellularLocation>
        <location evidence="1">Membrane</location>
    </subcellularLocation>
</comment>
<dbReference type="InterPro" id="IPR001460">
    <property type="entry name" value="PCN-bd_Tpept"/>
</dbReference>
<feature type="transmembrane region" description="Helical" evidence="4">
    <location>
        <begin position="15"/>
        <end position="37"/>
    </location>
</feature>
<evidence type="ECO:0000313" key="8">
    <source>
        <dbReference type="Proteomes" id="UP000286268"/>
    </source>
</evidence>
<proteinExistence type="inferred from homology"/>
<dbReference type="InterPro" id="IPR036138">
    <property type="entry name" value="PBP_dimer_sf"/>
</dbReference>
<dbReference type="OrthoDB" id="9804124at2"/>
<dbReference type="Pfam" id="PF00905">
    <property type="entry name" value="Transpeptidase"/>
    <property type="match status" value="1"/>
</dbReference>
<dbReference type="SUPFAM" id="SSF56601">
    <property type="entry name" value="beta-lactamase/transpeptidase-like"/>
    <property type="match status" value="1"/>
</dbReference>
<name>A0A410DP01_9CLOT</name>
<dbReference type="Gene3D" id="3.30.450.330">
    <property type="match status" value="1"/>
</dbReference>
<accession>A0A410DP01</accession>
<dbReference type="PANTHER" id="PTHR30627:SF1">
    <property type="entry name" value="PEPTIDOGLYCAN D,D-TRANSPEPTIDASE FTSI"/>
    <property type="match status" value="1"/>
</dbReference>
<dbReference type="GO" id="GO:0008658">
    <property type="term" value="F:penicillin binding"/>
    <property type="evidence" value="ECO:0007669"/>
    <property type="project" value="InterPro"/>
</dbReference>
<dbReference type="Gene3D" id="3.90.1310.10">
    <property type="entry name" value="Penicillin-binding protein 2a (Domain 2)"/>
    <property type="match status" value="1"/>
</dbReference>
<dbReference type="KEGG" id="cmah:C1I91_03520"/>
<feature type="domain" description="Penicillin-binding protein transpeptidase" evidence="5">
    <location>
        <begin position="273"/>
        <end position="590"/>
    </location>
</feature>
<comment type="similarity">
    <text evidence="2">Belongs to the transpeptidase family.</text>
</comment>
<dbReference type="Proteomes" id="UP000286268">
    <property type="component" value="Chromosome"/>
</dbReference>
<evidence type="ECO:0000259" key="6">
    <source>
        <dbReference type="Pfam" id="PF03717"/>
    </source>
</evidence>
<evidence type="ECO:0000256" key="4">
    <source>
        <dbReference type="SAM" id="Phobius"/>
    </source>
</evidence>